<dbReference type="EMBL" id="FUZU01000004">
    <property type="protein sequence ID" value="SKC86932.1"/>
    <property type="molecule type" value="Genomic_DNA"/>
</dbReference>
<feature type="chain" id="PRO_5013341338" description="YiiG family protein" evidence="1">
    <location>
        <begin position="19"/>
        <end position="345"/>
    </location>
</feature>
<keyword evidence="1" id="KW-0732">Signal</keyword>
<dbReference type="AlphaFoldDB" id="A0A1T5MFG1"/>
<keyword evidence="3" id="KW-1185">Reference proteome</keyword>
<name>A0A1T5MFG1_9BACT</name>
<dbReference type="STRING" id="688867.SAMN05660236_5293"/>
<organism evidence="2 3">
    <name type="scientific">Ohtaekwangia koreensis</name>
    <dbReference type="NCBI Taxonomy" id="688867"/>
    <lineage>
        <taxon>Bacteria</taxon>
        <taxon>Pseudomonadati</taxon>
        <taxon>Bacteroidota</taxon>
        <taxon>Cytophagia</taxon>
        <taxon>Cytophagales</taxon>
        <taxon>Fulvivirgaceae</taxon>
        <taxon>Ohtaekwangia</taxon>
    </lineage>
</organism>
<proteinExistence type="predicted"/>
<evidence type="ECO:0000313" key="3">
    <source>
        <dbReference type="Proteomes" id="UP000190961"/>
    </source>
</evidence>
<evidence type="ECO:0000313" key="2">
    <source>
        <dbReference type="EMBL" id="SKC86932.1"/>
    </source>
</evidence>
<feature type="signal peptide" evidence="1">
    <location>
        <begin position="1"/>
        <end position="18"/>
    </location>
</feature>
<dbReference type="OrthoDB" id="1137595at2"/>
<gene>
    <name evidence="2" type="ORF">SAMN05660236_5293</name>
</gene>
<dbReference type="Proteomes" id="UP000190961">
    <property type="component" value="Unassembled WGS sequence"/>
</dbReference>
<dbReference type="RefSeq" id="WP_079689778.1">
    <property type="nucleotide sequence ID" value="NZ_FUZU01000004.1"/>
</dbReference>
<evidence type="ECO:0000256" key="1">
    <source>
        <dbReference type="SAM" id="SignalP"/>
    </source>
</evidence>
<reference evidence="2 3" key="1">
    <citation type="submission" date="2017-02" db="EMBL/GenBank/DDBJ databases">
        <authorList>
            <person name="Peterson S.W."/>
        </authorList>
    </citation>
    <scope>NUCLEOTIDE SEQUENCE [LARGE SCALE GENOMIC DNA]</scope>
    <source>
        <strain evidence="2 3">DSM 25262</strain>
    </source>
</reference>
<evidence type="ECO:0008006" key="4">
    <source>
        <dbReference type="Google" id="ProtNLM"/>
    </source>
</evidence>
<protein>
    <recommendedName>
        <fullName evidence="4">YiiG family protein</fullName>
    </recommendedName>
</protein>
<sequence>MIYRITVTLLLSVILANAYSQSKSLETASEYMDYLSTQENELSKKYLSYMSEVAHGNRARKSERKRQELISEIKQSITMANKLRPYKGDVALRDAYKKYWDVLLKVFNEDYAKIVNMEEISEQSYDAMEAYLMAQEKAGEVLGLEHDKVRVAFKEFALNNNIRLVDTDSRMSKKLRQVGDVNSYYHQLYLIFFKSHKQEGYVTKAVNDKDINGIEQNRVTMLKFAEEGLLKLDTMRAFKGDGSVVTACRKVLQFHKSEAEKDITIQSEFVLKRSEFEKIQKAFTAKPEGKRTQADVDNYNKAIDEYNASLTAVNKSSNALNDGRAKVLDNWNTTVKRFMESHVPR</sequence>
<accession>A0A1T5MFG1</accession>